<protein>
    <submittedName>
        <fullName evidence="8">MFS transporter</fullName>
    </submittedName>
</protein>
<feature type="transmembrane region" description="Helical" evidence="6">
    <location>
        <begin position="397"/>
        <end position="418"/>
    </location>
</feature>
<evidence type="ECO:0000256" key="5">
    <source>
        <dbReference type="ARBA" id="ARBA00023136"/>
    </source>
</evidence>
<dbReference type="InterPro" id="IPR020846">
    <property type="entry name" value="MFS_dom"/>
</dbReference>
<feature type="transmembrane region" description="Helical" evidence="6">
    <location>
        <begin position="430"/>
        <end position="453"/>
    </location>
</feature>
<feature type="transmembrane region" description="Helical" evidence="6">
    <location>
        <begin position="256"/>
        <end position="272"/>
    </location>
</feature>
<dbReference type="RefSeq" id="WP_332615913.1">
    <property type="nucleotide sequence ID" value="NZ_JAXGFP010000003.1"/>
</dbReference>
<feature type="transmembrane region" description="Helical" evidence="6">
    <location>
        <begin position="342"/>
        <end position="365"/>
    </location>
</feature>
<evidence type="ECO:0000256" key="3">
    <source>
        <dbReference type="ARBA" id="ARBA00022692"/>
    </source>
</evidence>
<evidence type="ECO:0000256" key="2">
    <source>
        <dbReference type="ARBA" id="ARBA00022448"/>
    </source>
</evidence>
<dbReference type="InterPro" id="IPR036259">
    <property type="entry name" value="MFS_trans_sf"/>
</dbReference>
<dbReference type="Pfam" id="PF07690">
    <property type="entry name" value="MFS_1"/>
    <property type="match status" value="1"/>
</dbReference>
<feature type="transmembrane region" description="Helical" evidence="6">
    <location>
        <begin position="465"/>
        <end position="483"/>
    </location>
</feature>
<proteinExistence type="predicted"/>
<feature type="transmembrane region" description="Helical" evidence="6">
    <location>
        <begin position="233"/>
        <end position="250"/>
    </location>
</feature>
<evidence type="ECO:0000259" key="7">
    <source>
        <dbReference type="PROSITE" id="PS50850"/>
    </source>
</evidence>
<dbReference type="EMBL" id="JAXGFP010000003">
    <property type="protein sequence ID" value="MEG3183683.1"/>
    <property type="molecule type" value="Genomic_DNA"/>
</dbReference>
<keyword evidence="2" id="KW-0813">Transport</keyword>
<feature type="domain" description="Major facilitator superfamily (MFS) profile" evidence="7">
    <location>
        <begin position="1"/>
        <end position="206"/>
    </location>
</feature>
<dbReference type="PANTHER" id="PTHR19432:SF35">
    <property type="entry name" value="SOLUTE CARRIER FAMILY 45 MEMBER 3 ISOFORM X1"/>
    <property type="match status" value="1"/>
</dbReference>
<accession>A0ABU7YXJ4</accession>
<feature type="transmembrane region" description="Helical" evidence="6">
    <location>
        <begin position="141"/>
        <end position="162"/>
    </location>
</feature>
<dbReference type="Gene3D" id="1.20.1250.20">
    <property type="entry name" value="MFS general substrate transporter like domains"/>
    <property type="match status" value="1"/>
</dbReference>
<gene>
    <name evidence="8" type="ORF">SNE34_06645</name>
</gene>
<organism evidence="8 9">
    <name type="scientific">Novilysobacter erysipheiresistens</name>
    <dbReference type="NCBI Taxonomy" id="1749332"/>
    <lineage>
        <taxon>Bacteria</taxon>
        <taxon>Pseudomonadati</taxon>
        <taxon>Pseudomonadota</taxon>
        <taxon>Gammaproteobacteria</taxon>
        <taxon>Lysobacterales</taxon>
        <taxon>Lysobacteraceae</taxon>
        <taxon>Novilysobacter</taxon>
    </lineage>
</organism>
<reference evidence="8 9" key="1">
    <citation type="journal article" date="2016" name="Int. J. Syst. Evol. Microbiol.">
        <title>Lysobacter erysipheiresistens sp. nov., an antagonist of powdery mildew, isolated from tobacco-cultivated soil.</title>
        <authorList>
            <person name="Xie B."/>
            <person name="Li T."/>
            <person name="Lin X."/>
            <person name="Wang C.J."/>
            <person name="Chen Y.J."/>
            <person name="Liu W.J."/>
            <person name="Zhao Z.W."/>
        </authorList>
    </citation>
    <scope>NUCLEOTIDE SEQUENCE [LARGE SCALE GENOMIC DNA]</scope>
    <source>
        <strain evidence="8 9">RS-LYSO-3</strain>
    </source>
</reference>
<dbReference type="PANTHER" id="PTHR19432">
    <property type="entry name" value="SUGAR TRANSPORTER"/>
    <property type="match status" value="1"/>
</dbReference>
<dbReference type="InterPro" id="IPR011701">
    <property type="entry name" value="MFS"/>
</dbReference>
<evidence type="ECO:0000256" key="6">
    <source>
        <dbReference type="SAM" id="Phobius"/>
    </source>
</evidence>
<feature type="transmembrane region" description="Helical" evidence="6">
    <location>
        <begin position="12"/>
        <end position="29"/>
    </location>
</feature>
<dbReference type="SUPFAM" id="SSF103473">
    <property type="entry name" value="MFS general substrate transporter"/>
    <property type="match status" value="1"/>
</dbReference>
<dbReference type="PROSITE" id="PS50850">
    <property type="entry name" value="MFS"/>
    <property type="match status" value="1"/>
</dbReference>
<dbReference type="Proteomes" id="UP001355056">
    <property type="component" value="Unassembled WGS sequence"/>
</dbReference>
<evidence type="ECO:0000313" key="9">
    <source>
        <dbReference type="Proteomes" id="UP001355056"/>
    </source>
</evidence>
<keyword evidence="5 6" id="KW-0472">Membrane</keyword>
<name>A0ABU7YXJ4_9GAMM</name>
<feature type="transmembrane region" description="Helical" evidence="6">
    <location>
        <begin position="182"/>
        <end position="200"/>
    </location>
</feature>
<feature type="transmembrane region" description="Helical" evidence="6">
    <location>
        <begin position="103"/>
        <end position="120"/>
    </location>
</feature>
<comment type="caution">
    <text evidence="8">The sequence shown here is derived from an EMBL/GenBank/DDBJ whole genome shotgun (WGS) entry which is preliminary data.</text>
</comment>
<evidence type="ECO:0000256" key="1">
    <source>
        <dbReference type="ARBA" id="ARBA00004141"/>
    </source>
</evidence>
<feature type="transmembrane region" description="Helical" evidence="6">
    <location>
        <begin position="372"/>
        <end position="391"/>
    </location>
</feature>
<comment type="subcellular location">
    <subcellularLocation>
        <location evidence="1">Membrane</location>
        <topology evidence="1">Multi-pass membrane protein</topology>
    </subcellularLocation>
</comment>
<sequence>MNQKPQLTFWQIWNMCFGFLGIQFGFALQNANVSRIFQTLGASMDDIPVLWIAAPLTGLIVQPIVGYLSDRTWTGFGRRRPYFLIGAVLATLALFAMPNSPSLWIAAGMLWVLDASLNISMEPFRALVGDQLPVRQRPTGYAMQSFFIGVGSVVASLLPFLLAHWGVANTAGPGEVPDTVRYAFYFGGVVLLVAVLWTILRTREYTPQQLQAWDQAPPLVPRHSDPGAAWRPALAWLAVGVAAIVLIAGFDLDKQLYILAGLIAFYGAALLVRTRIKGGGAFTSILDDLRDMPTAMRRLAVVQFFSWFGLFAMWLFATAAVTSVHFGSSDTTSVLYNEGANWVGVLFAAYNGFAALAAVVIPWMVRHWGLRVSHLLNCSLGGLGLLSMLVIRDPIWLLASMLGVGFAWASILSLPYALLSDSVPAAKMGVFMGIFNFFIVIPQLVAASLLGFLLKTFFGNEPIQALMIGGVSLIVAGLCVLRVREPGVDAARVGGEMA</sequence>
<evidence type="ECO:0000256" key="4">
    <source>
        <dbReference type="ARBA" id="ARBA00022989"/>
    </source>
</evidence>
<keyword evidence="9" id="KW-1185">Reference proteome</keyword>
<evidence type="ECO:0000313" key="8">
    <source>
        <dbReference type="EMBL" id="MEG3183683.1"/>
    </source>
</evidence>
<feature type="transmembrane region" description="Helical" evidence="6">
    <location>
        <begin position="49"/>
        <end position="69"/>
    </location>
</feature>
<feature type="transmembrane region" description="Helical" evidence="6">
    <location>
        <begin position="81"/>
        <end position="97"/>
    </location>
</feature>
<keyword evidence="3 6" id="KW-0812">Transmembrane</keyword>
<feature type="transmembrane region" description="Helical" evidence="6">
    <location>
        <begin position="299"/>
        <end position="322"/>
    </location>
</feature>
<keyword evidence="4 6" id="KW-1133">Transmembrane helix</keyword>